<evidence type="ECO:0000256" key="10">
    <source>
        <dbReference type="SAM" id="SignalP"/>
    </source>
</evidence>
<dbReference type="GO" id="GO:0005774">
    <property type="term" value="C:vacuolar membrane"/>
    <property type="evidence" value="ECO:0007669"/>
    <property type="project" value="TreeGrafter"/>
</dbReference>
<name>A0AAW1JKG6_POPJA</name>
<dbReference type="AlphaFoldDB" id="A0AAW1JKG6"/>
<evidence type="ECO:0000256" key="6">
    <source>
        <dbReference type="ARBA" id="ARBA00022989"/>
    </source>
</evidence>
<feature type="transmembrane region" description="Helical" evidence="9">
    <location>
        <begin position="331"/>
        <end position="352"/>
    </location>
</feature>
<feature type="transmembrane region" description="Helical" evidence="9">
    <location>
        <begin position="291"/>
        <end position="311"/>
    </location>
</feature>
<dbReference type="GO" id="GO:0012505">
    <property type="term" value="C:endomembrane system"/>
    <property type="evidence" value="ECO:0007669"/>
    <property type="project" value="UniProtKB-SubCell"/>
</dbReference>
<feature type="chain" id="PRO_5043564853" evidence="10">
    <location>
        <begin position="19"/>
        <end position="382"/>
    </location>
</feature>
<comment type="caution">
    <text evidence="11">The sequence shown here is derived from an EMBL/GenBank/DDBJ whole genome shotgun (WGS) entry which is preliminary data.</text>
</comment>
<evidence type="ECO:0000256" key="1">
    <source>
        <dbReference type="ARBA" id="ARBA00004127"/>
    </source>
</evidence>
<keyword evidence="6 9" id="KW-1133">Transmembrane helix</keyword>
<keyword evidence="12" id="KW-1185">Reference proteome</keyword>
<dbReference type="PANTHER" id="PTHR13131:SF5">
    <property type="entry name" value="CYSTINOSIN"/>
    <property type="match status" value="1"/>
</dbReference>
<keyword evidence="10" id="KW-0732">Signal</keyword>
<evidence type="ECO:0000256" key="5">
    <source>
        <dbReference type="ARBA" id="ARBA00022737"/>
    </source>
</evidence>
<comment type="catalytic activity">
    <reaction evidence="8">
        <text>L-cystine(out) + H(+)(out) = L-cystine(in) + H(+)(in)</text>
        <dbReference type="Rhea" id="RHEA:66172"/>
        <dbReference type="ChEBI" id="CHEBI:15378"/>
        <dbReference type="ChEBI" id="CHEBI:35491"/>
    </reaction>
    <physiologicalReaction direction="left-to-right" evidence="8">
        <dbReference type="Rhea" id="RHEA:66173"/>
    </physiologicalReaction>
</comment>
<feature type="transmembrane region" description="Helical" evidence="9">
    <location>
        <begin position="157"/>
        <end position="177"/>
    </location>
</feature>
<protein>
    <submittedName>
        <fullName evidence="11">PQ loop repeat</fullName>
    </submittedName>
</protein>
<dbReference type="NCBIfam" id="TIGR00951">
    <property type="entry name" value="2A43"/>
    <property type="match status" value="1"/>
</dbReference>
<feature type="signal peptide" evidence="10">
    <location>
        <begin position="1"/>
        <end position="18"/>
    </location>
</feature>
<evidence type="ECO:0000256" key="8">
    <source>
        <dbReference type="ARBA" id="ARBA00048473"/>
    </source>
</evidence>
<reference evidence="11 12" key="1">
    <citation type="journal article" date="2024" name="BMC Genomics">
        <title>De novo assembly and annotation of Popillia japonica's genome with initial clues to its potential as an invasive pest.</title>
        <authorList>
            <person name="Cucini C."/>
            <person name="Boschi S."/>
            <person name="Funari R."/>
            <person name="Cardaioli E."/>
            <person name="Iannotti N."/>
            <person name="Marturano G."/>
            <person name="Paoli F."/>
            <person name="Bruttini M."/>
            <person name="Carapelli A."/>
            <person name="Frati F."/>
            <person name="Nardi F."/>
        </authorList>
    </citation>
    <scope>NUCLEOTIDE SEQUENCE [LARGE SCALE GENOMIC DNA]</scope>
    <source>
        <strain evidence="11">DMR45628</strain>
    </source>
</reference>
<dbReference type="EMBL" id="JASPKY010000346">
    <property type="protein sequence ID" value="KAK9704609.1"/>
    <property type="molecule type" value="Genomic_DNA"/>
</dbReference>
<dbReference type="InterPro" id="IPR006603">
    <property type="entry name" value="PQ-loop_rpt"/>
</dbReference>
<evidence type="ECO:0000313" key="11">
    <source>
        <dbReference type="EMBL" id="KAK9704609.1"/>
    </source>
</evidence>
<evidence type="ECO:0000256" key="7">
    <source>
        <dbReference type="ARBA" id="ARBA00023136"/>
    </source>
</evidence>
<evidence type="ECO:0000256" key="3">
    <source>
        <dbReference type="ARBA" id="ARBA00022448"/>
    </source>
</evidence>
<dbReference type="GO" id="GO:0015184">
    <property type="term" value="F:L-cystine transmembrane transporter activity"/>
    <property type="evidence" value="ECO:0007669"/>
    <property type="project" value="TreeGrafter"/>
</dbReference>
<organism evidence="11 12">
    <name type="scientific">Popillia japonica</name>
    <name type="common">Japanese beetle</name>
    <dbReference type="NCBI Taxonomy" id="7064"/>
    <lineage>
        <taxon>Eukaryota</taxon>
        <taxon>Metazoa</taxon>
        <taxon>Ecdysozoa</taxon>
        <taxon>Arthropoda</taxon>
        <taxon>Hexapoda</taxon>
        <taxon>Insecta</taxon>
        <taxon>Pterygota</taxon>
        <taxon>Neoptera</taxon>
        <taxon>Endopterygota</taxon>
        <taxon>Coleoptera</taxon>
        <taxon>Polyphaga</taxon>
        <taxon>Scarabaeiformia</taxon>
        <taxon>Scarabaeidae</taxon>
        <taxon>Rutelinae</taxon>
        <taxon>Popillia</taxon>
    </lineage>
</organism>
<accession>A0AAW1JKG6</accession>
<keyword evidence="3" id="KW-0813">Transport</keyword>
<proteinExistence type="inferred from homology"/>
<comment type="subcellular location">
    <subcellularLocation>
        <location evidence="1">Endomembrane system</location>
        <topology evidence="1">Multi-pass membrane protein</topology>
    </subcellularLocation>
</comment>
<dbReference type="SMART" id="SM00679">
    <property type="entry name" value="CTNS"/>
    <property type="match status" value="2"/>
</dbReference>
<sequence length="382" mass="43838">MHKLRVLFLLTIPVICGADCVTQFSESSLAMLMNERRTIEVLISGCSNIQNLTINVEHEGYLAIFPNILQINGTTTGNFHIDIKALTAGETSIYLEPLPPEQIIKFVKVQVYKSELLEVLSIIVGWTYFFCWTISMYPQVLQNFRRKSVVGFNFDSVVINITGYALYSIFGIGLYYGPVIRKQYEERNPFSIIAVQPNDVFFGIHGLLLSSIKGAQCLCYDTGGQTISWFAKWFHYITAVILIVSGILSLTNKLEWLDFLYICSYIKLAVTFCKYGPQAIMNYKRKSTDGWSIEAVLLDIVGGLFSVLQMFMNAYNYDQKLTWIFKNPAKLWLGISSLLFDLLFVVQHYCLYNKKWKNKRQDENDVKVETTIPLNQIQRLQE</sequence>
<keyword evidence="5" id="KW-0677">Repeat</keyword>
<evidence type="ECO:0000256" key="9">
    <source>
        <dbReference type="SAM" id="Phobius"/>
    </source>
</evidence>
<comment type="similarity">
    <text evidence="2">Belongs to the cystinosin family.</text>
</comment>
<dbReference type="PANTHER" id="PTHR13131">
    <property type="entry name" value="CYSTINOSIN"/>
    <property type="match status" value="1"/>
</dbReference>
<keyword evidence="4 9" id="KW-0812">Transmembrane</keyword>
<dbReference type="Pfam" id="PF04193">
    <property type="entry name" value="PQ-loop"/>
    <property type="match status" value="2"/>
</dbReference>
<feature type="transmembrane region" description="Helical" evidence="9">
    <location>
        <begin position="116"/>
        <end position="137"/>
    </location>
</feature>
<dbReference type="InterPro" id="IPR005282">
    <property type="entry name" value="LC_transporter"/>
</dbReference>
<feature type="transmembrane region" description="Helical" evidence="9">
    <location>
        <begin position="233"/>
        <end position="251"/>
    </location>
</feature>
<keyword evidence="7 9" id="KW-0472">Membrane</keyword>
<evidence type="ECO:0000256" key="4">
    <source>
        <dbReference type="ARBA" id="ARBA00022692"/>
    </source>
</evidence>
<evidence type="ECO:0000313" key="12">
    <source>
        <dbReference type="Proteomes" id="UP001458880"/>
    </source>
</evidence>
<dbReference type="Proteomes" id="UP001458880">
    <property type="component" value="Unassembled WGS sequence"/>
</dbReference>
<gene>
    <name evidence="11" type="ORF">QE152_g27757</name>
</gene>
<evidence type="ECO:0000256" key="2">
    <source>
        <dbReference type="ARBA" id="ARBA00006855"/>
    </source>
</evidence>
<dbReference type="Gene3D" id="1.20.1280.290">
    <property type="match status" value="2"/>
</dbReference>